<evidence type="ECO:0000313" key="7">
    <source>
        <dbReference type="Proteomes" id="UP000295351"/>
    </source>
</evidence>
<evidence type="ECO:0000256" key="1">
    <source>
        <dbReference type="ARBA" id="ARBA00001913"/>
    </source>
</evidence>
<dbReference type="InterPro" id="IPR013858">
    <property type="entry name" value="Peptidase_M10B_C"/>
</dbReference>
<accession>A0A4V2RH04</accession>
<dbReference type="InterPro" id="IPR001343">
    <property type="entry name" value="Hemolysn_Ca-bd"/>
</dbReference>
<proteinExistence type="predicted"/>
<dbReference type="InterPro" id="IPR018511">
    <property type="entry name" value="Hemolysin-typ_Ca-bd_CS"/>
</dbReference>
<feature type="domain" description="Peptidase M10 serralysin C-terminal" evidence="5">
    <location>
        <begin position="111"/>
        <end position="252"/>
    </location>
</feature>
<reference evidence="6 7" key="1">
    <citation type="submission" date="2019-03" db="EMBL/GenBank/DDBJ databases">
        <title>Genomic Encyclopedia of Type Strains, Phase IV (KMG-IV): sequencing the most valuable type-strain genomes for metagenomic binning, comparative biology and taxonomic classification.</title>
        <authorList>
            <person name="Goeker M."/>
        </authorList>
    </citation>
    <scope>NUCLEOTIDE SEQUENCE [LARGE SCALE GENOMIC DNA]</scope>
    <source>
        <strain evidence="6 7">DSM 18401</strain>
    </source>
</reference>
<organism evidence="6 7">
    <name type="scientific">Shinella granuli</name>
    <dbReference type="NCBI Taxonomy" id="323621"/>
    <lineage>
        <taxon>Bacteria</taxon>
        <taxon>Pseudomonadati</taxon>
        <taxon>Pseudomonadota</taxon>
        <taxon>Alphaproteobacteria</taxon>
        <taxon>Hyphomicrobiales</taxon>
        <taxon>Rhizobiaceae</taxon>
        <taxon>Shinella</taxon>
    </lineage>
</organism>
<evidence type="ECO:0000259" key="5">
    <source>
        <dbReference type="Pfam" id="PF08548"/>
    </source>
</evidence>
<protein>
    <recommendedName>
        <fullName evidence="5">Peptidase M10 serralysin C-terminal domain-containing protein</fullName>
    </recommendedName>
</protein>
<dbReference type="EMBL" id="SLVX01000019">
    <property type="protein sequence ID" value="TCN38490.1"/>
    <property type="molecule type" value="Genomic_DNA"/>
</dbReference>
<dbReference type="PROSITE" id="PS00330">
    <property type="entry name" value="HEMOLYSIN_CALCIUM"/>
    <property type="match status" value="2"/>
</dbReference>
<dbReference type="RefSeq" id="WP_133035913.1">
    <property type="nucleotide sequence ID" value="NZ_BAABEI010000012.1"/>
</dbReference>
<keyword evidence="7" id="KW-1185">Reference proteome</keyword>
<dbReference type="SUPFAM" id="SSF51120">
    <property type="entry name" value="beta-Roll"/>
    <property type="match status" value="1"/>
</dbReference>
<dbReference type="Pfam" id="PF08548">
    <property type="entry name" value="Peptidase_M10_C"/>
    <property type="match status" value="1"/>
</dbReference>
<evidence type="ECO:0000256" key="2">
    <source>
        <dbReference type="ARBA" id="ARBA00004613"/>
    </source>
</evidence>
<dbReference type="GO" id="GO:0005509">
    <property type="term" value="F:calcium ion binding"/>
    <property type="evidence" value="ECO:0007669"/>
    <property type="project" value="InterPro"/>
</dbReference>
<evidence type="ECO:0000313" key="6">
    <source>
        <dbReference type="EMBL" id="TCN38490.1"/>
    </source>
</evidence>
<name>A0A4V2RH04_SHIGR</name>
<dbReference type="GO" id="GO:0005615">
    <property type="term" value="C:extracellular space"/>
    <property type="evidence" value="ECO:0007669"/>
    <property type="project" value="InterPro"/>
</dbReference>
<dbReference type="Proteomes" id="UP000295351">
    <property type="component" value="Unassembled WGS sequence"/>
</dbReference>
<comment type="subcellular location">
    <subcellularLocation>
        <location evidence="2">Secreted</location>
    </subcellularLocation>
</comment>
<dbReference type="InterPro" id="IPR011049">
    <property type="entry name" value="Serralysin-like_metalloprot_C"/>
</dbReference>
<dbReference type="AlphaFoldDB" id="A0A4V2RH04"/>
<dbReference type="Pfam" id="PF00353">
    <property type="entry name" value="HemolysinCabind"/>
    <property type="match status" value="1"/>
</dbReference>
<comment type="cofactor">
    <cofactor evidence="1">
        <name>Ca(2+)</name>
        <dbReference type="ChEBI" id="CHEBI:29108"/>
    </cofactor>
</comment>
<keyword evidence="3" id="KW-0964">Secreted</keyword>
<sequence>MAKITIHKNFGLDMRDYDFSTLFFGDDYRATSSMYRVNYSDGTADEFRGSGFKYDSSGEPTAGTVTSYATFYQGTRVAFIEGAKVSATDIVKAAKTSSTADDAKIIAKVLSGNDVLLGGNKADALFGFGGNDKITGGIGADKLYGGAGADTFIFKSVKDSTVAASGRDKIFDFSQKEKDKVDVSAIDANSKVGGDQKFKFIGDDAFHKKVGELRYEKKGGDTLIQGDVNGDGKADFSIALDPLINLKATDFIL</sequence>
<evidence type="ECO:0000256" key="3">
    <source>
        <dbReference type="ARBA" id="ARBA00022525"/>
    </source>
</evidence>
<comment type="caution">
    <text evidence="6">The sequence shown here is derived from an EMBL/GenBank/DDBJ whole genome shotgun (WGS) entry which is preliminary data.</text>
</comment>
<dbReference type="PRINTS" id="PR00313">
    <property type="entry name" value="CABNDNGRPT"/>
</dbReference>
<evidence type="ECO:0000256" key="4">
    <source>
        <dbReference type="ARBA" id="ARBA00022737"/>
    </source>
</evidence>
<dbReference type="Gene3D" id="2.150.10.10">
    <property type="entry name" value="Serralysin-like metalloprotease, C-terminal"/>
    <property type="match status" value="1"/>
</dbReference>
<gene>
    <name evidence="6" type="ORF">EV665_1191</name>
</gene>
<keyword evidence="4" id="KW-0677">Repeat</keyword>